<gene>
    <name evidence="2" type="ORF">RM540_04625</name>
</gene>
<keyword evidence="3" id="KW-1185">Reference proteome</keyword>
<dbReference type="RefSeq" id="WP_311662368.1">
    <property type="nucleotide sequence ID" value="NZ_JAVRHT010000007.1"/>
</dbReference>
<dbReference type="InterPro" id="IPR007791">
    <property type="entry name" value="DjlA_N"/>
</dbReference>
<dbReference type="Pfam" id="PF05099">
    <property type="entry name" value="TerB"/>
    <property type="match status" value="1"/>
</dbReference>
<accession>A0ABU3BP14</accession>
<dbReference type="EMBL" id="JAVRHT010000007">
    <property type="protein sequence ID" value="MDT0631027.1"/>
    <property type="molecule type" value="Genomic_DNA"/>
</dbReference>
<dbReference type="InterPro" id="IPR029024">
    <property type="entry name" value="TerB-like"/>
</dbReference>
<dbReference type="Proteomes" id="UP001267426">
    <property type="component" value="Unassembled WGS sequence"/>
</dbReference>
<proteinExistence type="predicted"/>
<evidence type="ECO:0000313" key="2">
    <source>
        <dbReference type="EMBL" id="MDT0631027.1"/>
    </source>
</evidence>
<organism evidence="2 3">
    <name type="scientific">Rubrivirga litoralis</name>
    <dbReference type="NCBI Taxonomy" id="3075598"/>
    <lineage>
        <taxon>Bacteria</taxon>
        <taxon>Pseudomonadati</taxon>
        <taxon>Rhodothermota</taxon>
        <taxon>Rhodothermia</taxon>
        <taxon>Rhodothermales</taxon>
        <taxon>Rubricoccaceae</taxon>
        <taxon>Rubrivirga</taxon>
    </lineage>
</organism>
<dbReference type="CDD" id="cd07177">
    <property type="entry name" value="terB_like"/>
    <property type="match status" value="1"/>
</dbReference>
<feature type="domain" description="Co-chaperone DjlA N-terminal" evidence="1">
    <location>
        <begin position="20"/>
        <end position="118"/>
    </location>
</feature>
<sequence>MNLPNTSTERLTQVVHLYLAVADTASGEHEPHERQLAIDLMRRWEPRCDEEAIEAIVDTAYVAARSGYEVDRIVGELREALSFEDRNRLLADLGRIARADGHLTLREAEIIGQIRSAFRRGGEPHPRPEA</sequence>
<evidence type="ECO:0000313" key="3">
    <source>
        <dbReference type="Proteomes" id="UP001267426"/>
    </source>
</evidence>
<protein>
    <submittedName>
        <fullName evidence="2">TerB family tellurite resistance protein</fullName>
    </submittedName>
</protein>
<dbReference type="SUPFAM" id="SSF158682">
    <property type="entry name" value="TerB-like"/>
    <property type="match status" value="1"/>
</dbReference>
<comment type="caution">
    <text evidence="2">The sequence shown here is derived from an EMBL/GenBank/DDBJ whole genome shotgun (WGS) entry which is preliminary data.</text>
</comment>
<reference evidence="2 3" key="1">
    <citation type="submission" date="2023-09" db="EMBL/GenBank/DDBJ databases">
        <authorList>
            <person name="Rey-Velasco X."/>
        </authorList>
    </citation>
    <scope>NUCLEOTIDE SEQUENCE [LARGE SCALE GENOMIC DNA]</scope>
    <source>
        <strain evidence="2 3">F394</strain>
    </source>
</reference>
<dbReference type="Gene3D" id="1.10.3680.10">
    <property type="entry name" value="TerB-like"/>
    <property type="match status" value="1"/>
</dbReference>
<evidence type="ECO:0000259" key="1">
    <source>
        <dbReference type="Pfam" id="PF05099"/>
    </source>
</evidence>
<name>A0ABU3BP14_9BACT</name>